<dbReference type="InterPro" id="IPR036397">
    <property type="entry name" value="RNaseH_sf"/>
</dbReference>
<feature type="domain" description="RNase H type-1" evidence="1">
    <location>
        <begin position="14"/>
        <end position="154"/>
    </location>
</feature>
<comment type="caution">
    <text evidence="2">The sequence shown here is derived from an EMBL/GenBank/DDBJ whole genome shotgun (WGS) entry which is preliminary data.</text>
</comment>
<dbReference type="PROSITE" id="PS50879">
    <property type="entry name" value="RNASE_H_1"/>
    <property type="match status" value="1"/>
</dbReference>
<protein>
    <submittedName>
        <fullName evidence="2">Ribonuclease H</fullName>
    </submittedName>
</protein>
<dbReference type="SUPFAM" id="SSF53098">
    <property type="entry name" value="Ribonuclease H-like"/>
    <property type="match status" value="1"/>
</dbReference>
<gene>
    <name evidence="2" type="ORF">RP29_16135</name>
</gene>
<evidence type="ECO:0000259" key="1">
    <source>
        <dbReference type="PROSITE" id="PS50879"/>
    </source>
</evidence>
<dbReference type="Proteomes" id="UP000032566">
    <property type="component" value="Unassembled WGS sequence"/>
</dbReference>
<name>A0A0D7K656_9BURK</name>
<dbReference type="PANTHER" id="PTHR47723">
    <property type="entry name" value="OS05G0353850 PROTEIN"/>
    <property type="match status" value="1"/>
</dbReference>
<proteinExistence type="predicted"/>
<dbReference type="AlphaFoldDB" id="A0A0D7K656"/>
<dbReference type="InterPro" id="IPR002156">
    <property type="entry name" value="RNaseH_domain"/>
</dbReference>
<dbReference type="CDD" id="cd09279">
    <property type="entry name" value="RNase_HI_like"/>
    <property type="match status" value="1"/>
</dbReference>
<dbReference type="PATRIC" id="fig|80878.5.peg.3140"/>
<dbReference type="Gene3D" id="3.30.420.10">
    <property type="entry name" value="Ribonuclease H-like superfamily/Ribonuclease H"/>
    <property type="match status" value="1"/>
</dbReference>
<dbReference type="GO" id="GO:0003676">
    <property type="term" value="F:nucleic acid binding"/>
    <property type="evidence" value="ECO:0007669"/>
    <property type="project" value="InterPro"/>
</dbReference>
<evidence type="ECO:0000313" key="3">
    <source>
        <dbReference type="Proteomes" id="UP000032566"/>
    </source>
</evidence>
<dbReference type="OrthoDB" id="8563755at2"/>
<evidence type="ECO:0000313" key="2">
    <source>
        <dbReference type="EMBL" id="KJA09494.1"/>
    </source>
</evidence>
<keyword evidence="3" id="KW-1185">Reference proteome</keyword>
<dbReference type="GO" id="GO:0004523">
    <property type="term" value="F:RNA-DNA hybrid ribonuclease activity"/>
    <property type="evidence" value="ECO:0007669"/>
    <property type="project" value="InterPro"/>
</dbReference>
<dbReference type="InterPro" id="IPR053151">
    <property type="entry name" value="RNase_H-like"/>
</dbReference>
<reference evidence="2 3" key="1">
    <citation type="submission" date="2014-12" db="EMBL/GenBank/DDBJ databases">
        <title>Isolation of bacteria from lake water.</title>
        <authorList>
            <person name="Sheng K.-Y."/>
            <person name="Chin P.-S."/>
            <person name="Chan K.-G."/>
            <person name="Tan G.S."/>
        </authorList>
    </citation>
    <scope>NUCLEOTIDE SEQUENCE [LARGE SCALE GENOMIC DNA]</scope>
    <source>
        <strain evidence="2 3">KY4</strain>
    </source>
</reference>
<accession>A0A0D7K656</accession>
<dbReference type="PANTHER" id="PTHR47723:SF19">
    <property type="entry name" value="POLYNUCLEOTIDYL TRANSFERASE, RIBONUCLEASE H-LIKE SUPERFAMILY PROTEIN"/>
    <property type="match status" value="1"/>
</dbReference>
<dbReference type="InterPro" id="IPR012337">
    <property type="entry name" value="RNaseH-like_sf"/>
</dbReference>
<organism evidence="2 3">
    <name type="scientific">Acidovorax temperans</name>
    <dbReference type="NCBI Taxonomy" id="80878"/>
    <lineage>
        <taxon>Bacteria</taxon>
        <taxon>Pseudomonadati</taxon>
        <taxon>Pseudomonadota</taxon>
        <taxon>Betaproteobacteria</taxon>
        <taxon>Burkholderiales</taxon>
        <taxon>Comamonadaceae</taxon>
        <taxon>Acidovorax</taxon>
    </lineage>
</organism>
<dbReference type="Pfam" id="PF13456">
    <property type="entry name" value="RVT_3"/>
    <property type="match status" value="1"/>
</dbReference>
<dbReference type="EMBL" id="JXYQ01000060">
    <property type="protein sequence ID" value="KJA09494.1"/>
    <property type="molecule type" value="Genomic_DNA"/>
</dbReference>
<sequence length="166" mass="17628">MTHTAALPVAQPAPPGLWVIHCDGSAIPNPGRMGLGATLLAPDGQQHTLSHTSSLVGCNNEAELRALMAALQQAHALGARAIAVRSDSSLLIEQLRPPQPGQRPAAPIARLAALFDSARAWLARFDSVQWQWIPRHRNSAADTLARAALGAPAKVAPHPSHKKKKR</sequence>
<dbReference type="RefSeq" id="WP_044400831.1">
    <property type="nucleotide sequence ID" value="NZ_JXYQ01000060.1"/>
</dbReference>
<dbReference type="STRING" id="80878.RP29_16135"/>